<evidence type="ECO:0000256" key="1">
    <source>
        <dbReference type="ARBA" id="ARBA00004453"/>
    </source>
</evidence>
<evidence type="ECO:0000259" key="5">
    <source>
        <dbReference type="SMART" id="SM00528"/>
    </source>
</evidence>
<evidence type="ECO:0000313" key="6">
    <source>
        <dbReference type="EMBL" id="GAA0755051.1"/>
    </source>
</evidence>
<accession>A0ABP3VHF7</accession>
<gene>
    <name evidence="6" type="ORF">GCM10009107_32150</name>
</gene>
<dbReference type="PANTHER" id="PTHR38097">
    <property type="match status" value="1"/>
</dbReference>
<feature type="domain" description="DNA-binding protein H-NS-like C-terminal" evidence="5">
    <location>
        <begin position="61"/>
        <end position="105"/>
    </location>
</feature>
<comment type="subcellular location">
    <subcellularLocation>
        <location evidence="1">Cytoplasm</location>
        <location evidence="1">Nucleoid</location>
    </subcellularLocation>
</comment>
<dbReference type="EMBL" id="BAAAEW010000021">
    <property type="protein sequence ID" value="GAA0755051.1"/>
    <property type="molecule type" value="Genomic_DNA"/>
</dbReference>
<organism evidence="6 7">
    <name type="scientific">Ideonella azotifigens</name>
    <dbReference type="NCBI Taxonomy" id="513160"/>
    <lineage>
        <taxon>Bacteria</taxon>
        <taxon>Pseudomonadati</taxon>
        <taxon>Pseudomonadota</taxon>
        <taxon>Betaproteobacteria</taxon>
        <taxon>Burkholderiales</taxon>
        <taxon>Sphaerotilaceae</taxon>
        <taxon>Ideonella</taxon>
    </lineage>
</organism>
<dbReference type="PANTHER" id="PTHR38097:SF2">
    <property type="entry name" value="DNA-BINDING PROTEIN STPA"/>
    <property type="match status" value="1"/>
</dbReference>
<evidence type="ECO:0000256" key="4">
    <source>
        <dbReference type="ARBA" id="ARBA00023125"/>
    </source>
</evidence>
<dbReference type="SMART" id="SM00528">
    <property type="entry name" value="HNS"/>
    <property type="match status" value="1"/>
</dbReference>
<dbReference type="RefSeq" id="WP_141287105.1">
    <property type="nucleotide sequence ID" value="NZ_BAAAEW010000021.1"/>
</dbReference>
<protein>
    <submittedName>
        <fullName evidence="6">H-NS histone family protein</fullName>
    </submittedName>
</protein>
<dbReference type="SUPFAM" id="SSF81273">
    <property type="entry name" value="H-NS histone-like proteins"/>
    <property type="match status" value="1"/>
</dbReference>
<comment type="caution">
    <text evidence="6">The sequence shown here is derived from an EMBL/GenBank/DDBJ whole genome shotgun (WGS) entry which is preliminary data.</text>
</comment>
<name>A0ABP3VHF7_9BURK</name>
<reference evidence="7" key="1">
    <citation type="journal article" date="2019" name="Int. J. Syst. Evol. Microbiol.">
        <title>The Global Catalogue of Microorganisms (GCM) 10K type strain sequencing project: providing services to taxonomists for standard genome sequencing and annotation.</title>
        <authorList>
            <consortium name="The Broad Institute Genomics Platform"/>
            <consortium name="The Broad Institute Genome Sequencing Center for Infectious Disease"/>
            <person name="Wu L."/>
            <person name="Ma J."/>
        </authorList>
    </citation>
    <scope>NUCLEOTIDE SEQUENCE [LARGE SCALE GENOMIC DNA]</scope>
    <source>
        <strain evidence="7">JCM 15503</strain>
    </source>
</reference>
<evidence type="ECO:0000313" key="7">
    <source>
        <dbReference type="Proteomes" id="UP001500279"/>
    </source>
</evidence>
<dbReference type="InterPro" id="IPR037150">
    <property type="entry name" value="H-NS_C_dom_sf"/>
</dbReference>
<keyword evidence="7" id="KW-1185">Reference proteome</keyword>
<dbReference type="Pfam" id="PF00816">
    <property type="entry name" value="Histone_HNS"/>
    <property type="match status" value="1"/>
</dbReference>
<proteinExistence type="inferred from homology"/>
<evidence type="ECO:0000256" key="3">
    <source>
        <dbReference type="ARBA" id="ARBA00022490"/>
    </source>
</evidence>
<keyword evidence="3" id="KW-0963">Cytoplasm</keyword>
<sequence length="105" mass="11090">MSTLQELLAQKAALDKQITEMQTGARADAIGKIKSLMAEYGLTVDDIAAAGRKPAGAKVPSEGRAKVAAKYRDAATGQEWSGRGLKPRWLTAAINSGKSLEDFAV</sequence>
<evidence type="ECO:0000256" key="2">
    <source>
        <dbReference type="ARBA" id="ARBA00010610"/>
    </source>
</evidence>
<dbReference type="Gene3D" id="4.10.430.10">
    <property type="entry name" value="Histone-like protein H-NS, C-terminal domain"/>
    <property type="match status" value="1"/>
</dbReference>
<keyword evidence="4" id="KW-0238">DNA-binding</keyword>
<comment type="similarity">
    <text evidence="2">Belongs to the histone-like protein H-NS family.</text>
</comment>
<dbReference type="InterPro" id="IPR027444">
    <property type="entry name" value="H-NS_C_dom"/>
</dbReference>
<dbReference type="Proteomes" id="UP001500279">
    <property type="component" value="Unassembled WGS sequence"/>
</dbReference>